<gene>
    <name evidence="1" type="ORF">MTR67_007322</name>
</gene>
<proteinExistence type="predicted"/>
<dbReference type="EMBL" id="CP133613">
    <property type="protein sequence ID" value="WMV13937.1"/>
    <property type="molecule type" value="Genomic_DNA"/>
</dbReference>
<name>A0AAF0Q014_SOLVR</name>
<evidence type="ECO:0000313" key="1">
    <source>
        <dbReference type="EMBL" id="WMV13937.1"/>
    </source>
</evidence>
<sequence length="110" mass="12522">MAQDNREVVVLVNLNVGIKASRVRDFTRINPPKFHGSKVQEDPQEFIDEVYKVLLIRGVTPVKKAEMACHDPSLHPGHGRHSRTITGPKRTLILTNYKRKNNSSIQKLKN</sequence>
<evidence type="ECO:0008006" key="3">
    <source>
        <dbReference type="Google" id="ProtNLM"/>
    </source>
</evidence>
<protein>
    <recommendedName>
        <fullName evidence="3">Gag-pol polyprotein</fullName>
    </recommendedName>
</protein>
<dbReference type="Proteomes" id="UP001234989">
    <property type="component" value="Chromosome 2"/>
</dbReference>
<organism evidence="1 2">
    <name type="scientific">Solanum verrucosum</name>
    <dbReference type="NCBI Taxonomy" id="315347"/>
    <lineage>
        <taxon>Eukaryota</taxon>
        <taxon>Viridiplantae</taxon>
        <taxon>Streptophyta</taxon>
        <taxon>Embryophyta</taxon>
        <taxon>Tracheophyta</taxon>
        <taxon>Spermatophyta</taxon>
        <taxon>Magnoliopsida</taxon>
        <taxon>eudicotyledons</taxon>
        <taxon>Gunneridae</taxon>
        <taxon>Pentapetalae</taxon>
        <taxon>asterids</taxon>
        <taxon>lamiids</taxon>
        <taxon>Solanales</taxon>
        <taxon>Solanaceae</taxon>
        <taxon>Solanoideae</taxon>
        <taxon>Solaneae</taxon>
        <taxon>Solanum</taxon>
    </lineage>
</organism>
<dbReference type="AlphaFoldDB" id="A0AAF0Q014"/>
<accession>A0AAF0Q014</accession>
<evidence type="ECO:0000313" key="2">
    <source>
        <dbReference type="Proteomes" id="UP001234989"/>
    </source>
</evidence>
<reference evidence="1" key="1">
    <citation type="submission" date="2023-08" db="EMBL/GenBank/DDBJ databases">
        <title>A de novo genome assembly of Solanum verrucosum Schlechtendal, a Mexican diploid species geographically isolated from the other diploid A-genome species in potato relatives.</title>
        <authorList>
            <person name="Hosaka K."/>
        </authorList>
    </citation>
    <scope>NUCLEOTIDE SEQUENCE</scope>
    <source>
        <tissue evidence="1">Young leaves</tissue>
    </source>
</reference>
<keyword evidence="2" id="KW-1185">Reference proteome</keyword>